<dbReference type="SUPFAM" id="SSF51126">
    <property type="entry name" value="Pectin lyase-like"/>
    <property type="match status" value="1"/>
</dbReference>
<dbReference type="Gene3D" id="2.160.20.10">
    <property type="entry name" value="Single-stranded right-handed beta-helix, Pectin lyase-like"/>
    <property type="match status" value="1"/>
</dbReference>
<feature type="chain" id="PRO_5032296106" description="Rhamnogalacturonase A/B/Epimerase-like pectate lyase domain-containing protein" evidence="1">
    <location>
        <begin position="21"/>
        <end position="441"/>
    </location>
</feature>
<dbReference type="Pfam" id="PF12708">
    <property type="entry name" value="Pect-lyase_RHGA_epim"/>
    <property type="match status" value="1"/>
</dbReference>
<organism evidence="3 4">
    <name type="scientific">Pseudoalteromonas caenipelagi</name>
    <dbReference type="NCBI Taxonomy" id="2726988"/>
    <lineage>
        <taxon>Bacteria</taxon>
        <taxon>Pseudomonadati</taxon>
        <taxon>Pseudomonadota</taxon>
        <taxon>Gammaproteobacteria</taxon>
        <taxon>Alteromonadales</taxon>
        <taxon>Pseudoalteromonadaceae</taxon>
        <taxon>Pseudoalteromonas</taxon>
    </lineage>
</organism>
<evidence type="ECO:0000313" key="4">
    <source>
        <dbReference type="Proteomes" id="UP000586305"/>
    </source>
</evidence>
<dbReference type="Proteomes" id="UP000586305">
    <property type="component" value="Unassembled WGS sequence"/>
</dbReference>
<dbReference type="InterPro" id="IPR011050">
    <property type="entry name" value="Pectin_lyase_fold/virulence"/>
</dbReference>
<evidence type="ECO:0000259" key="2">
    <source>
        <dbReference type="Pfam" id="PF12708"/>
    </source>
</evidence>
<keyword evidence="4" id="KW-1185">Reference proteome</keyword>
<feature type="signal peptide" evidence="1">
    <location>
        <begin position="1"/>
        <end position="20"/>
    </location>
</feature>
<protein>
    <recommendedName>
        <fullName evidence="2">Rhamnogalacturonase A/B/Epimerase-like pectate lyase domain-containing protein</fullName>
    </recommendedName>
</protein>
<evidence type="ECO:0000256" key="1">
    <source>
        <dbReference type="SAM" id="SignalP"/>
    </source>
</evidence>
<proteinExistence type="predicted"/>
<keyword evidence="1" id="KW-0732">Signal</keyword>
<dbReference type="InterPro" id="IPR012334">
    <property type="entry name" value="Pectin_lyas_fold"/>
</dbReference>
<dbReference type="RefSeq" id="WP_171627187.1">
    <property type="nucleotide sequence ID" value="NZ_JABBPG010000007.1"/>
</dbReference>
<gene>
    <name evidence="3" type="ORF">HG263_16530</name>
</gene>
<sequence length="441" mass="48299">MKTHLSFLVAMIFASTNVVAADSVSITDERFGAIANDNLDDSQAIQAAVNYAVSNSKSVYIPAGTFNIENTIDVTQFAGNHRSQIKITGEKRELSKLLTSSNISMFKVAHGVEIHNLTLSQSNAQPQGKAIEIPFASYRSHFSKLDITGFDKGIYGKWVIWSRFEDLFIFKVNVGVELHGNGDNPAYWNTEPNGWFNNVNVFDNIYVEGSNTGLKLAAMGSNIVNSTVQNSAVGVEIYGPAEHYTWNNQISNFYAEGVNTVFKVKNSRTLDINGVFAQGGAQSNRKYAVIDAENAGKITINGMTGQDWWKHSAVLKNTQLIGNVVAIGGALSQDNQSSYITSQTLSISLPANKQWQELPAKVAGNSAYRVTISGIRDGYDPVLEEYVLYNFNGASRYTRISHVSGREIVKFKLESGKLFAQLDYYGGGGLSLGKVTLTRIH</sequence>
<reference evidence="3 4" key="1">
    <citation type="submission" date="2020-04" db="EMBL/GenBank/DDBJ databases">
        <title>Pseudoalteromonas caenipelagi sp. nov., isolated from a tidal flat.</title>
        <authorList>
            <person name="Park S."/>
            <person name="Yoon J.-H."/>
        </authorList>
    </citation>
    <scope>NUCLEOTIDE SEQUENCE [LARGE SCALE GENOMIC DNA]</scope>
    <source>
        <strain evidence="3 4">JBTF-M23</strain>
    </source>
</reference>
<evidence type="ECO:0000313" key="3">
    <source>
        <dbReference type="EMBL" id="NOU52137.1"/>
    </source>
</evidence>
<comment type="caution">
    <text evidence="3">The sequence shown here is derived from an EMBL/GenBank/DDBJ whole genome shotgun (WGS) entry which is preliminary data.</text>
</comment>
<accession>A0A849VKJ7</accession>
<feature type="domain" description="Rhamnogalacturonase A/B/Epimerase-like pectate lyase" evidence="2">
    <location>
        <begin position="30"/>
        <end position="258"/>
    </location>
</feature>
<dbReference type="InterPro" id="IPR024535">
    <property type="entry name" value="RHGA/B-epi-like_pectate_lyase"/>
</dbReference>
<dbReference type="EMBL" id="JABBPG010000007">
    <property type="protein sequence ID" value="NOU52137.1"/>
    <property type="molecule type" value="Genomic_DNA"/>
</dbReference>
<dbReference type="AlphaFoldDB" id="A0A849VKJ7"/>
<name>A0A849VKJ7_9GAMM</name>